<name>A0A3R9WRF2_9SPHN</name>
<keyword evidence="2" id="KW-1185">Reference proteome</keyword>
<gene>
    <name evidence="1" type="ORF">HMF7854_03635</name>
</gene>
<dbReference type="Proteomes" id="UP000274661">
    <property type="component" value="Unassembled WGS sequence"/>
</dbReference>
<protein>
    <recommendedName>
        <fullName evidence="3">DUF4142 domain-containing protein</fullName>
    </recommendedName>
</protein>
<dbReference type="EMBL" id="RWJF01000001">
    <property type="protein sequence ID" value="RST30020.1"/>
    <property type="molecule type" value="Genomic_DNA"/>
</dbReference>
<dbReference type="OrthoDB" id="7574540at2"/>
<evidence type="ECO:0000313" key="1">
    <source>
        <dbReference type="EMBL" id="RST30020.1"/>
    </source>
</evidence>
<proteinExistence type="predicted"/>
<evidence type="ECO:0008006" key="3">
    <source>
        <dbReference type="Google" id="ProtNLM"/>
    </source>
</evidence>
<dbReference type="RefSeq" id="WP_126717855.1">
    <property type="nucleotide sequence ID" value="NZ_RWJF01000001.1"/>
</dbReference>
<dbReference type="AlphaFoldDB" id="A0A3R9WRF2"/>
<evidence type="ECO:0000313" key="2">
    <source>
        <dbReference type="Proteomes" id="UP000274661"/>
    </source>
</evidence>
<sequence length="181" mass="18689">MGGRTRLAALGAGLALVAGCAAERPVGPGAAATSLRSGPRGAAAEEAPVATPAAYVARAASYNLLVIRASELLPAPAANLAHNLAALDLARDHRGLAAQLSFAGRRLDLLPGAGLLPNHQRWLDEFAAAPTEAAYLRLMRRVHQNSHALHAAFAARGTSPTLRAVAANAAAVERRHWGLLQ</sequence>
<reference evidence="1 2" key="1">
    <citation type="submission" date="2018-12" db="EMBL/GenBank/DDBJ databases">
        <title>Sphingomonas sp. HMF7854 Genome sequencing and assembly.</title>
        <authorList>
            <person name="Cha I."/>
            <person name="Kang H."/>
            <person name="Kim H."/>
            <person name="Kang J."/>
            <person name="Joh K."/>
        </authorList>
    </citation>
    <scope>NUCLEOTIDE SEQUENCE [LARGE SCALE GENOMIC DNA]</scope>
    <source>
        <strain evidence="1 2">HMF7854</strain>
    </source>
</reference>
<dbReference type="PROSITE" id="PS51257">
    <property type="entry name" value="PROKAR_LIPOPROTEIN"/>
    <property type="match status" value="1"/>
</dbReference>
<comment type="caution">
    <text evidence="1">The sequence shown here is derived from an EMBL/GenBank/DDBJ whole genome shotgun (WGS) entry which is preliminary data.</text>
</comment>
<accession>A0A3R9WRF2</accession>
<organism evidence="1 2">
    <name type="scientific">Sphingomonas ginkgonis</name>
    <dbReference type="NCBI Taxonomy" id="2315330"/>
    <lineage>
        <taxon>Bacteria</taxon>
        <taxon>Pseudomonadati</taxon>
        <taxon>Pseudomonadota</taxon>
        <taxon>Alphaproteobacteria</taxon>
        <taxon>Sphingomonadales</taxon>
        <taxon>Sphingomonadaceae</taxon>
        <taxon>Sphingomonas</taxon>
    </lineage>
</organism>